<comment type="function">
    <text evidence="8">Releases the supercoiling and torsional tension of DNA, which is introduced during the DNA replication and transcription, by transiently cleaving and rejoining one strand of the DNA duplex. Introduces a single-strand break via transesterification at a target site in duplex DNA. The scissile phosphodiester is attacked by the catalytic tyrosine of the enzyme, resulting in the formation of a DNA-(5'-phosphotyrosyl)-enzyme intermediate and the expulsion of a 3'-OH DNA strand. The free DNA strand then undergoes passage around the unbroken strand, thus removing DNA supercoils. Finally, in the religation step, the DNA 3'-OH attacks the covalent intermediate to expel the active-site tyrosine and restore the DNA phosphodiester backbone.</text>
</comment>
<evidence type="ECO:0000256" key="6">
    <source>
        <dbReference type="ARBA" id="ARBA00023125"/>
    </source>
</evidence>
<dbReference type="PROSITE" id="PS52039">
    <property type="entry name" value="TOPO_IA_2"/>
    <property type="match status" value="1"/>
</dbReference>
<evidence type="ECO:0000313" key="13">
    <source>
        <dbReference type="Proteomes" id="UP001223978"/>
    </source>
</evidence>
<protein>
    <recommendedName>
        <fullName evidence="8">DNA topoisomerase 1</fullName>
        <ecNumber evidence="8">5.6.2.1</ecNumber>
    </recommendedName>
    <alternativeName>
        <fullName evidence="8">DNA topoisomerase I</fullName>
    </alternativeName>
</protein>
<dbReference type="SMART" id="SM00493">
    <property type="entry name" value="TOPRIM"/>
    <property type="match status" value="1"/>
</dbReference>
<evidence type="ECO:0000256" key="7">
    <source>
        <dbReference type="ARBA" id="ARBA00023235"/>
    </source>
</evidence>
<feature type="site" description="Interaction with DNA" evidence="8">
    <location>
        <position position="176"/>
    </location>
</feature>
<dbReference type="Gene3D" id="1.10.460.10">
    <property type="entry name" value="Topoisomerase I, domain 2"/>
    <property type="match status" value="1"/>
</dbReference>
<dbReference type="SMART" id="SM00437">
    <property type="entry name" value="TOP1Ac"/>
    <property type="match status" value="1"/>
</dbReference>
<feature type="site" description="Interaction with DNA" evidence="8">
    <location>
        <position position="533"/>
    </location>
</feature>
<feature type="site" description="Interaction with DNA" evidence="8">
    <location>
        <position position="161"/>
    </location>
</feature>
<comment type="caution">
    <text evidence="12">The sequence shown here is derived from an EMBL/GenBank/DDBJ whole genome shotgun (WGS) entry which is preliminary data.</text>
</comment>
<feature type="compositionally biased region" description="Low complexity" evidence="9">
    <location>
        <begin position="925"/>
        <end position="947"/>
    </location>
</feature>
<dbReference type="PANTHER" id="PTHR42785">
    <property type="entry name" value="DNA TOPOISOMERASE, TYPE IA, CORE"/>
    <property type="match status" value="1"/>
</dbReference>
<sequence length="947" mass="103379">MSPTSETAHGGRRLVIVESPAKAKTIKGYLGPGYVVEASVGHIRDLPNGAAEVPDKYTGEVRRLGVDVEHDFQPIYVVNADKKAQVKKLKDLLKESDELFLATDEDREGEAIAWHLQEVLKPKVPVHRMVFHEITKDAIRDAVANPRELNKRMVDAQETRRILDRLYGYEVSPVLWKKVMPRLSAGRVQSVATRLVVERERERIAFRSAEYWDLTGTFGTGRAGDKSDPSQLVARLTTVDGKRIAQGRDFNSVGQLKSDTLHLDEANARALAAALQDAQFAVRSVESKPYRRSPYAPFRTTTMQQEASRKLGFGAKATMQIAQKLYENGFITYMRTDSTTLSDTAVSAARAQVTQLYGSDYLPEKPRTYAGKVKNAQEAHEAIRPSGDRFRTPAETGLTGDQFRLYELIWKRTVASQMKDATGNSVTVKIGGTASDGRDAEFSASGKTITFHGFLKAYVEGADDPNAELDDRERRLPQVNEGDALSADDMSVDGHATKPPARYTEASLVKELEEREIGRPSTYASIIGTILDRGYVFKKGTALVPSFLSFAVVNLLEKHFGRLVDYDFTAKMEDDLDRIARGEAQSVPWLKRFYFGEGDAAGSASDAGNGDGDHLGGLKELVTDLGAIDAREISSFPVGEGILLRVGRYGPYIERGEKGEENHQRADVPDDLAPDELTVAYAEELLAKPSGDFALGKDPQSGNEIVAKDGRYGPYVTEILPEGTPKTGKNAVKPRTASLFKSMSLDTVTLDEALRLMSLPRVVGTDAEGVEITAQNGRYGPYLKKGTDSRSLETEEQLFSITLEEALEIYSKPKQRGRAAAKPPLKELGEDPVSGKPVVVKDGRFGPYVTDGETNATLRAADSVEEITAERGFELLAEKRAKGPAKKKTAKKAPAKKTAAKKTAAKKTTTAKTAAKKTTAKKATAKTAAAKKAPAKKTASAKVPSED</sequence>
<feature type="active site" description="O-(5'-phospho-DNA)-tyrosine intermediate" evidence="8">
    <location>
        <position position="333"/>
    </location>
</feature>
<keyword evidence="4" id="KW-0460">Magnesium</keyword>
<reference evidence="12 13" key="1">
    <citation type="submission" date="2023-05" db="EMBL/GenBank/DDBJ databases">
        <title>Draft genome sequence of Streptomyces sp. B-S-A6 isolated from a cave soil in Thailand.</title>
        <authorList>
            <person name="Chamroensaksri N."/>
            <person name="Muangham S."/>
        </authorList>
    </citation>
    <scope>NUCLEOTIDE SEQUENCE [LARGE SCALE GENOMIC DNA]</scope>
    <source>
        <strain evidence="12 13">B-S-A6</strain>
    </source>
</reference>
<dbReference type="InterPro" id="IPR005733">
    <property type="entry name" value="TopoI_bac-type"/>
</dbReference>
<comment type="subunit">
    <text evidence="8">Monomer.</text>
</comment>
<dbReference type="EC" id="5.6.2.1" evidence="8"/>
<dbReference type="HAMAP" id="MF_00952">
    <property type="entry name" value="Topoisom_1_prok"/>
    <property type="match status" value="1"/>
</dbReference>
<dbReference type="InterPro" id="IPR013825">
    <property type="entry name" value="Topo_IA_cen_sub2"/>
</dbReference>
<comment type="similarity">
    <text evidence="2 8">Belongs to the type IA topoisomerase family.</text>
</comment>
<feature type="region of interest" description="Disordered" evidence="9">
    <location>
        <begin position="814"/>
        <end position="834"/>
    </location>
</feature>
<dbReference type="SUPFAM" id="SSF56712">
    <property type="entry name" value="Prokaryotic type I DNA topoisomerase"/>
    <property type="match status" value="1"/>
</dbReference>
<feature type="compositionally biased region" description="Basic residues" evidence="9">
    <location>
        <begin position="914"/>
        <end position="924"/>
    </location>
</feature>
<dbReference type="Pfam" id="PF01751">
    <property type="entry name" value="Toprim"/>
    <property type="match status" value="1"/>
</dbReference>
<dbReference type="Pfam" id="PF01131">
    <property type="entry name" value="Topoisom_bac"/>
    <property type="match status" value="1"/>
</dbReference>
<keyword evidence="6 8" id="KW-0238">DNA-binding</keyword>
<dbReference type="PRINTS" id="PR00417">
    <property type="entry name" value="PRTPISMRASEI"/>
</dbReference>
<dbReference type="InterPro" id="IPR034149">
    <property type="entry name" value="TOPRIM_TopoI"/>
</dbReference>
<evidence type="ECO:0000259" key="11">
    <source>
        <dbReference type="PROSITE" id="PS52039"/>
    </source>
</evidence>
<feature type="domain" description="Topo IA-type catalytic" evidence="11">
    <location>
        <begin position="150"/>
        <end position="601"/>
    </location>
</feature>
<keyword evidence="3" id="KW-0479">Metal-binding</keyword>
<keyword evidence="13" id="KW-1185">Reference proteome</keyword>
<feature type="region of interest" description="Interaction with DNA" evidence="8">
    <location>
        <begin position="184"/>
        <end position="189"/>
    </location>
</feature>
<keyword evidence="5 8" id="KW-0799">Topoisomerase</keyword>
<feature type="site" description="Interaction with DNA" evidence="8">
    <location>
        <position position="164"/>
    </location>
</feature>
<dbReference type="NCBIfam" id="TIGR01051">
    <property type="entry name" value="topA_bact"/>
    <property type="match status" value="1"/>
</dbReference>
<evidence type="ECO:0000313" key="12">
    <source>
        <dbReference type="EMBL" id="MDI3406738.1"/>
    </source>
</evidence>
<dbReference type="InterPro" id="IPR013497">
    <property type="entry name" value="Topo_IA_cen"/>
</dbReference>
<evidence type="ECO:0000256" key="5">
    <source>
        <dbReference type="ARBA" id="ARBA00023029"/>
    </source>
</evidence>
<dbReference type="Gene3D" id="1.10.290.10">
    <property type="entry name" value="Topoisomerase I, domain 4"/>
    <property type="match status" value="1"/>
</dbReference>
<accession>A0ABT6SEZ1</accession>
<dbReference type="RefSeq" id="WP_282544667.1">
    <property type="nucleotide sequence ID" value="NZ_JASCIQ010000026.1"/>
</dbReference>
<evidence type="ECO:0000256" key="8">
    <source>
        <dbReference type="HAMAP-Rule" id="MF_00952"/>
    </source>
</evidence>
<dbReference type="EMBL" id="JASCIQ010000026">
    <property type="protein sequence ID" value="MDI3406738.1"/>
    <property type="molecule type" value="Genomic_DNA"/>
</dbReference>
<dbReference type="InterPro" id="IPR013826">
    <property type="entry name" value="Topo_IA_cen_sub3"/>
</dbReference>
<name>A0ABT6SEZ1_9ACTN</name>
<dbReference type="InterPro" id="IPR013824">
    <property type="entry name" value="Topo_IA_cen_sub1"/>
</dbReference>
<evidence type="ECO:0000256" key="4">
    <source>
        <dbReference type="ARBA" id="ARBA00022842"/>
    </source>
</evidence>
<dbReference type="InterPro" id="IPR025589">
    <property type="entry name" value="Toprim_C_rpt"/>
</dbReference>
<dbReference type="PANTHER" id="PTHR42785:SF1">
    <property type="entry name" value="DNA TOPOISOMERASE"/>
    <property type="match status" value="1"/>
</dbReference>
<dbReference type="PROSITE" id="PS00396">
    <property type="entry name" value="TOPO_IA_1"/>
    <property type="match status" value="1"/>
</dbReference>
<evidence type="ECO:0000256" key="1">
    <source>
        <dbReference type="ARBA" id="ARBA00000213"/>
    </source>
</evidence>
<dbReference type="Gene3D" id="2.70.20.10">
    <property type="entry name" value="Topoisomerase I, domain 3"/>
    <property type="match status" value="1"/>
</dbReference>
<dbReference type="CDD" id="cd00186">
    <property type="entry name" value="TOP1Ac"/>
    <property type="match status" value="1"/>
</dbReference>
<evidence type="ECO:0000256" key="9">
    <source>
        <dbReference type="SAM" id="MobiDB-lite"/>
    </source>
</evidence>
<dbReference type="InterPro" id="IPR028612">
    <property type="entry name" value="Topoisom_1_IA"/>
</dbReference>
<dbReference type="InterPro" id="IPR023405">
    <property type="entry name" value="Topo_IA_core_domain"/>
</dbReference>
<dbReference type="Pfam" id="PF13368">
    <property type="entry name" value="Toprim_C_rpt"/>
    <property type="match status" value="4"/>
</dbReference>
<dbReference type="InterPro" id="IPR006171">
    <property type="entry name" value="TOPRIM_dom"/>
</dbReference>
<dbReference type="Gene3D" id="3.40.50.140">
    <property type="match status" value="1"/>
</dbReference>
<feature type="site" description="Interaction with DNA" evidence="8">
    <location>
        <position position="160"/>
    </location>
</feature>
<dbReference type="InterPro" id="IPR003601">
    <property type="entry name" value="Topo_IA_2"/>
</dbReference>
<dbReference type="CDD" id="cd03363">
    <property type="entry name" value="TOPRIM_TopoIA_TopoI"/>
    <property type="match status" value="1"/>
</dbReference>
<evidence type="ECO:0000256" key="3">
    <source>
        <dbReference type="ARBA" id="ARBA00022723"/>
    </source>
</evidence>
<feature type="compositionally biased region" description="Basic residues" evidence="9">
    <location>
        <begin position="882"/>
        <end position="905"/>
    </location>
</feature>
<dbReference type="Proteomes" id="UP001223978">
    <property type="component" value="Unassembled WGS sequence"/>
</dbReference>
<feature type="site" description="Interaction with DNA" evidence="8">
    <location>
        <position position="169"/>
    </location>
</feature>
<dbReference type="InterPro" id="IPR003602">
    <property type="entry name" value="Topo_IA_DNA-bd_dom"/>
</dbReference>
<organism evidence="12 13">
    <name type="scientific">Streptomyces cavernicola</name>
    <dbReference type="NCBI Taxonomy" id="3043613"/>
    <lineage>
        <taxon>Bacteria</taxon>
        <taxon>Bacillati</taxon>
        <taxon>Actinomycetota</taxon>
        <taxon>Actinomycetes</taxon>
        <taxon>Kitasatosporales</taxon>
        <taxon>Streptomycetaceae</taxon>
        <taxon>Streptomyces</taxon>
    </lineage>
</organism>
<dbReference type="PROSITE" id="PS50880">
    <property type="entry name" value="TOPRIM"/>
    <property type="match status" value="1"/>
</dbReference>
<feature type="site" description="Interaction with DNA" evidence="8">
    <location>
        <position position="42"/>
    </location>
</feature>
<feature type="site" description="Interaction with DNA" evidence="8">
    <location>
        <position position="335"/>
    </location>
</feature>
<evidence type="ECO:0000256" key="2">
    <source>
        <dbReference type="ARBA" id="ARBA00009446"/>
    </source>
</evidence>
<dbReference type="InterPro" id="IPR000380">
    <property type="entry name" value="Topo_IA"/>
</dbReference>
<dbReference type="GO" id="GO:0003917">
    <property type="term" value="F:DNA topoisomerase type I (single strand cut, ATP-independent) activity"/>
    <property type="evidence" value="ECO:0007669"/>
    <property type="project" value="UniProtKB-EC"/>
</dbReference>
<feature type="domain" description="Toprim" evidence="10">
    <location>
        <begin position="12"/>
        <end position="135"/>
    </location>
</feature>
<dbReference type="InterPro" id="IPR023406">
    <property type="entry name" value="Topo_IA_AS"/>
</dbReference>
<keyword evidence="7 8" id="KW-0413">Isomerase</keyword>
<evidence type="ECO:0000259" key="10">
    <source>
        <dbReference type="PROSITE" id="PS50880"/>
    </source>
</evidence>
<dbReference type="SMART" id="SM00436">
    <property type="entry name" value="TOP1Bc"/>
    <property type="match status" value="1"/>
</dbReference>
<gene>
    <name evidence="8 12" type="primary">topA</name>
    <name evidence="12" type="ORF">QIS96_23365</name>
</gene>
<feature type="region of interest" description="Disordered" evidence="9">
    <location>
        <begin position="876"/>
        <end position="947"/>
    </location>
</feature>
<comment type="catalytic activity">
    <reaction evidence="1 8">
        <text>ATP-independent breakage of single-stranded DNA, followed by passage and rejoining.</text>
        <dbReference type="EC" id="5.6.2.1"/>
    </reaction>
</comment>
<proteinExistence type="inferred from homology"/>